<dbReference type="AlphaFoldDB" id="A0AAE1HE02"/>
<reference evidence="1" key="2">
    <citation type="journal article" date="2023" name="BMC Genomics">
        <title>Pest status, molecular evolution, and epigenetic factors derived from the genome assembly of Frankliniella fusca, a thysanopteran phytovirus vector.</title>
        <authorList>
            <person name="Catto M.A."/>
            <person name="Labadie P.E."/>
            <person name="Jacobson A.L."/>
            <person name="Kennedy G.G."/>
            <person name="Srinivasan R."/>
            <person name="Hunt B.G."/>
        </authorList>
    </citation>
    <scope>NUCLEOTIDE SEQUENCE</scope>
    <source>
        <strain evidence="1">PL_HMW_Pooled</strain>
    </source>
</reference>
<dbReference type="Proteomes" id="UP001219518">
    <property type="component" value="Unassembled WGS sequence"/>
</dbReference>
<comment type="caution">
    <text evidence="1">The sequence shown here is derived from an EMBL/GenBank/DDBJ whole genome shotgun (WGS) entry which is preliminary data.</text>
</comment>
<gene>
    <name evidence="1" type="ORF">KUF71_008719</name>
</gene>
<evidence type="ECO:0000313" key="2">
    <source>
        <dbReference type="Proteomes" id="UP001219518"/>
    </source>
</evidence>
<proteinExistence type="predicted"/>
<dbReference type="EMBL" id="JAHWGI010000979">
    <property type="protein sequence ID" value="KAK3919592.1"/>
    <property type="molecule type" value="Genomic_DNA"/>
</dbReference>
<sequence length="212" mass="24841">MDDHTLKFYGIVKREPDEIISGDPIKQMDPTSKDPFHLTTDLTEMCFSSTIEDMNWNDFKSEAHLNVDEKASIAVEQEDTQQLQSPGSKIARSKRRNPIHFRKLLKIAKDYVDLYSDEDSHPTPFPQVLGFPIIECPSCMIPWNCRGRSAFLDMLLHVVRRHPNNSSFLFSIICERYSLLIGRMKRTIDRRNKRRYCLRLRTREHRKNVSGD</sequence>
<name>A0AAE1HE02_9NEOP</name>
<accession>A0AAE1HE02</accession>
<organism evidence="1 2">
    <name type="scientific">Frankliniella fusca</name>
    <dbReference type="NCBI Taxonomy" id="407009"/>
    <lineage>
        <taxon>Eukaryota</taxon>
        <taxon>Metazoa</taxon>
        <taxon>Ecdysozoa</taxon>
        <taxon>Arthropoda</taxon>
        <taxon>Hexapoda</taxon>
        <taxon>Insecta</taxon>
        <taxon>Pterygota</taxon>
        <taxon>Neoptera</taxon>
        <taxon>Paraneoptera</taxon>
        <taxon>Thysanoptera</taxon>
        <taxon>Terebrantia</taxon>
        <taxon>Thripoidea</taxon>
        <taxon>Thripidae</taxon>
        <taxon>Frankliniella</taxon>
    </lineage>
</organism>
<keyword evidence="2" id="KW-1185">Reference proteome</keyword>
<evidence type="ECO:0000313" key="1">
    <source>
        <dbReference type="EMBL" id="KAK3919592.1"/>
    </source>
</evidence>
<protein>
    <submittedName>
        <fullName evidence="1">tRNA-cytidine(32) 2-sulfurtransferase</fullName>
    </submittedName>
</protein>
<reference evidence="1" key="1">
    <citation type="submission" date="2021-07" db="EMBL/GenBank/DDBJ databases">
        <authorList>
            <person name="Catto M.A."/>
            <person name="Jacobson A."/>
            <person name="Kennedy G."/>
            <person name="Labadie P."/>
            <person name="Hunt B.G."/>
            <person name="Srinivasan R."/>
        </authorList>
    </citation>
    <scope>NUCLEOTIDE SEQUENCE</scope>
    <source>
        <strain evidence="1">PL_HMW_Pooled</strain>
        <tissue evidence="1">Head</tissue>
    </source>
</reference>